<reference evidence="2" key="2">
    <citation type="submission" date="2019-06" db="EMBL/GenBank/DDBJ databases">
        <title>Co-occurence of chitin degradation, pigmentation and bioactivity in marine Pseudoalteromonas.</title>
        <authorList>
            <person name="Sonnenschein E.C."/>
            <person name="Bech P.K."/>
        </authorList>
    </citation>
    <scope>NUCLEOTIDE SEQUENCE [LARGE SCALE GENOMIC DNA]</scope>
    <source>
        <strain evidence="2">S2897</strain>
    </source>
</reference>
<proteinExistence type="predicted"/>
<dbReference type="EMBL" id="PNCG01000002">
    <property type="protein sequence ID" value="TMP88546.1"/>
    <property type="molecule type" value="Genomic_DNA"/>
</dbReference>
<evidence type="ECO:0000313" key="1">
    <source>
        <dbReference type="EMBL" id="TMP88546.1"/>
    </source>
</evidence>
<name>A0A5S3ZAC3_9GAMM</name>
<reference evidence="1 2" key="1">
    <citation type="submission" date="2017-12" db="EMBL/GenBank/DDBJ databases">
        <authorList>
            <person name="Paulsen S."/>
            <person name="Gram L.K."/>
        </authorList>
    </citation>
    <scope>NUCLEOTIDE SEQUENCE [LARGE SCALE GENOMIC DNA]</scope>
    <source>
        <strain evidence="1 2">S2897</strain>
    </source>
</reference>
<sequence length="90" mass="9974">MSVIATSSEYSSVLLLAEGIVVDIKVMLQKADEMELFRALAFLDSELPAITGMCGSCTDKIMADYRYNRNVVTVAYIEQKKIMCTLMGSH</sequence>
<dbReference type="AlphaFoldDB" id="A0A5S3ZAC3"/>
<comment type="caution">
    <text evidence="1">The sequence shown here is derived from an EMBL/GenBank/DDBJ whole genome shotgun (WGS) entry which is preliminary data.</text>
</comment>
<evidence type="ECO:0000313" key="2">
    <source>
        <dbReference type="Proteomes" id="UP000305874"/>
    </source>
</evidence>
<organism evidence="1 2">
    <name type="scientific">Pseudoalteromonas ruthenica</name>
    <dbReference type="NCBI Taxonomy" id="151081"/>
    <lineage>
        <taxon>Bacteria</taxon>
        <taxon>Pseudomonadati</taxon>
        <taxon>Pseudomonadota</taxon>
        <taxon>Gammaproteobacteria</taxon>
        <taxon>Alteromonadales</taxon>
        <taxon>Pseudoalteromonadaceae</taxon>
        <taxon>Pseudoalteromonas</taxon>
    </lineage>
</organism>
<accession>A0A5S3ZAC3</accession>
<gene>
    <name evidence="1" type="ORF">CWC05_03695</name>
</gene>
<dbReference type="Proteomes" id="UP000305874">
    <property type="component" value="Unassembled WGS sequence"/>
</dbReference>
<protein>
    <submittedName>
        <fullName evidence="1">Uncharacterized protein</fullName>
    </submittedName>
</protein>